<feature type="signal peptide" evidence="8">
    <location>
        <begin position="1"/>
        <end position="19"/>
    </location>
</feature>
<accession>A0A0G4HM88</accession>
<organism evidence="10">
    <name type="scientific">Chromera velia CCMP2878</name>
    <dbReference type="NCBI Taxonomy" id="1169474"/>
    <lineage>
        <taxon>Eukaryota</taxon>
        <taxon>Sar</taxon>
        <taxon>Alveolata</taxon>
        <taxon>Colpodellida</taxon>
        <taxon>Chromeraceae</taxon>
        <taxon>Chromera</taxon>
    </lineage>
</organism>
<gene>
    <name evidence="10" type="ORF">Cvel_7454</name>
</gene>
<keyword evidence="4 7" id="KW-1133">Transmembrane helix</keyword>
<feature type="region of interest" description="Disordered" evidence="6">
    <location>
        <begin position="437"/>
        <end position="624"/>
    </location>
</feature>
<evidence type="ECO:0000256" key="3">
    <source>
        <dbReference type="ARBA" id="ARBA00022692"/>
    </source>
</evidence>
<dbReference type="Pfam" id="PF01699">
    <property type="entry name" value="Na_Ca_ex"/>
    <property type="match status" value="2"/>
</dbReference>
<feature type="region of interest" description="Disordered" evidence="6">
    <location>
        <begin position="249"/>
        <end position="274"/>
    </location>
</feature>
<dbReference type="AlphaFoldDB" id="A0A0G4HM88"/>
<evidence type="ECO:0000256" key="1">
    <source>
        <dbReference type="ARBA" id="ARBA00004141"/>
    </source>
</evidence>
<dbReference type="InterPro" id="IPR051359">
    <property type="entry name" value="CaCA_antiporter"/>
</dbReference>
<dbReference type="EMBL" id="CDMZ01003146">
    <property type="protein sequence ID" value="CEM45280.1"/>
    <property type="molecule type" value="Genomic_DNA"/>
</dbReference>
<feature type="chain" id="PRO_5005191750" description="Sodium/calcium exchanger membrane region domain-containing protein" evidence="8">
    <location>
        <begin position="20"/>
        <end position="936"/>
    </location>
</feature>
<feature type="transmembrane region" description="Helical" evidence="7">
    <location>
        <begin position="838"/>
        <end position="860"/>
    </location>
</feature>
<feature type="transmembrane region" description="Helical" evidence="7">
    <location>
        <begin position="768"/>
        <end position="785"/>
    </location>
</feature>
<feature type="compositionally biased region" description="Gly residues" evidence="6">
    <location>
        <begin position="513"/>
        <end position="525"/>
    </location>
</feature>
<dbReference type="InterPro" id="IPR044880">
    <property type="entry name" value="NCX_ion-bd_dom_sf"/>
</dbReference>
<feature type="region of interest" description="Disordered" evidence="6">
    <location>
        <begin position="203"/>
        <end position="234"/>
    </location>
</feature>
<feature type="compositionally biased region" description="Basic and acidic residues" evidence="6">
    <location>
        <begin position="258"/>
        <end position="274"/>
    </location>
</feature>
<feature type="compositionally biased region" description="Polar residues" evidence="6">
    <location>
        <begin position="549"/>
        <end position="558"/>
    </location>
</feature>
<keyword evidence="3 7" id="KW-0812">Transmembrane</keyword>
<feature type="domain" description="Sodium/calcium exchanger membrane region" evidence="9">
    <location>
        <begin position="95"/>
        <end position="179"/>
    </location>
</feature>
<feature type="transmembrane region" description="Helical" evidence="7">
    <location>
        <begin position="80"/>
        <end position="102"/>
    </location>
</feature>
<dbReference type="GO" id="GO:0016020">
    <property type="term" value="C:membrane"/>
    <property type="evidence" value="ECO:0007669"/>
    <property type="project" value="UniProtKB-SubCell"/>
</dbReference>
<dbReference type="PANTHER" id="PTHR12266">
    <property type="entry name" value="NA+/CA2+ K+ INDEPENDENT EXCHANGER"/>
    <property type="match status" value="1"/>
</dbReference>
<feature type="transmembrane region" description="Helical" evidence="7">
    <location>
        <begin position="913"/>
        <end position="933"/>
    </location>
</feature>
<feature type="compositionally biased region" description="Basic and acidic residues" evidence="6">
    <location>
        <begin position="437"/>
        <end position="478"/>
    </location>
</feature>
<feature type="domain" description="Sodium/calcium exchanger membrane region" evidence="9">
    <location>
        <begin position="774"/>
        <end position="926"/>
    </location>
</feature>
<feature type="transmembrane region" description="Helical" evidence="7">
    <location>
        <begin position="737"/>
        <end position="756"/>
    </location>
</feature>
<sequence>MRVVLVIALLALSLGLAWAGDGGKDESSDFDCDDVMEFGMKGWKGTGCSFVQKYCKEESVFPLYNLFYCGLQEPKWTGGVVGFLSCLLFWAALSFAIVYSLACLGSTADVCLSSSLESIADLLRLSPGVTGATFLAFGNGAPDIFSVIASVKNPDNGFIGVGAIIGAVAFITLVVTSAVVRTVLGKTRPRALSASSALPAAPLAPISQDGERSASHTNGQQARRAPPSSRGLGESGVFAAVPLLLLRRDESENGSTPSRREGGESERRTGELQRWDSDVMSVVSDVEGEGAVGGEAQSQRESDGSVQEGGGSVRVNRSVFLRDTGFLWASLIALMLCGIRGRVGIPESVCFFLMYSGYVGLIIVKETRERRGGGNAGVGVSTSSSAEVSSSVRGGLLSSERGGGVDLERGRGGGRPMVEFGNRGGGSFGLTMHLLAETRQESQEGRETGKVERGGREMREVRAERAEEAEEGEGRRQESVGQIGSVGIGRWEEREMDVMSTKSSTESDDGDDGGGAGGEGGGGRGASSPGKGKAADVAGTTFRGDIQQEPPSQRTTCPPSGRLETGEGGLGGEEVTGNGHHVPSPAEEEEREFIGDGTESETPSESEGDILRDERGLPTQSGSVREIPPLRFQWADSARRSFYRLSSRFRGFRRRLWAQAAIREKLRRRVERMEWHDMSVYEKVQFVLLSPFILLRWFTAPSEKFDRLQVCLLPLGVPLFLLIQFAGIQALLRPVRLGIPLIAVVVVGALLVGIALRAVLPRQDPPRVVSAVLAFLCFCMAAMWINSIADVVVGGLTIVAGMSGVPKVVVGLTLLAWGNSLPDLVANCAVSKRGHAQMALTGCFAGPLFNLLFGLGAAFGVAGVCNGGSIPFPIYAPSNLAFTVALGSLIVVIPAAVWLVMRGGFAINRTACAMMLCSYVVMSVASVATAFLLGSD</sequence>
<feature type="transmembrane region" description="Helical" evidence="7">
    <location>
        <begin position="158"/>
        <end position="180"/>
    </location>
</feature>
<evidence type="ECO:0000313" key="10">
    <source>
        <dbReference type="EMBL" id="CEM45280.1"/>
    </source>
</evidence>
<proteinExistence type="predicted"/>
<protein>
    <recommendedName>
        <fullName evidence="9">Sodium/calcium exchanger membrane region domain-containing protein</fullName>
    </recommendedName>
</protein>
<dbReference type="GO" id="GO:0008324">
    <property type="term" value="F:monoatomic cation transmembrane transporter activity"/>
    <property type="evidence" value="ECO:0007669"/>
    <property type="project" value="TreeGrafter"/>
</dbReference>
<dbReference type="PANTHER" id="PTHR12266:SF0">
    <property type="entry name" value="MITOCHONDRIAL SODIUM_CALCIUM EXCHANGER PROTEIN"/>
    <property type="match status" value="1"/>
</dbReference>
<feature type="region of interest" description="Disordered" evidence="6">
    <location>
        <begin position="288"/>
        <end position="310"/>
    </location>
</feature>
<evidence type="ECO:0000256" key="2">
    <source>
        <dbReference type="ARBA" id="ARBA00022448"/>
    </source>
</evidence>
<dbReference type="InterPro" id="IPR004837">
    <property type="entry name" value="NaCa_Exmemb"/>
</dbReference>
<evidence type="ECO:0000259" key="9">
    <source>
        <dbReference type="Pfam" id="PF01699"/>
    </source>
</evidence>
<keyword evidence="5 7" id="KW-0472">Membrane</keyword>
<feature type="region of interest" description="Disordered" evidence="6">
    <location>
        <begin position="373"/>
        <end position="423"/>
    </location>
</feature>
<evidence type="ECO:0000256" key="5">
    <source>
        <dbReference type="ARBA" id="ARBA00023136"/>
    </source>
</evidence>
<dbReference type="Gene3D" id="1.20.1420.30">
    <property type="entry name" value="NCX, central ion-binding region"/>
    <property type="match status" value="2"/>
</dbReference>
<evidence type="ECO:0000256" key="4">
    <source>
        <dbReference type="ARBA" id="ARBA00022989"/>
    </source>
</evidence>
<keyword evidence="8" id="KW-0732">Signal</keyword>
<evidence type="ECO:0000256" key="6">
    <source>
        <dbReference type="SAM" id="MobiDB-lite"/>
    </source>
</evidence>
<feature type="compositionally biased region" description="Low complexity" evidence="6">
    <location>
        <begin position="378"/>
        <end position="400"/>
    </location>
</feature>
<evidence type="ECO:0000256" key="7">
    <source>
        <dbReference type="SAM" id="Phobius"/>
    </source>
</evidence>
<feature type="compositionally biased region" description="Low complexity" evidence="6">
    <location>
        <begin position="526"/>
        <end position="536"/>
    </location>
</feature>
<keyword evidence="2" id="KW-0813">Transport</keyword>
<feature type="transmembrane region" description="Helical" evidence="7">
    <location>
        <begin position="345"/>
        <end position="364"/>
    </location>
</feature>
<name>A0A0G4HM88_9ALVE</name>
<comment type="subcellular location">
    <subcellularLocation>
        <location evidence="1">Membrane</location>
        <topology evidence="1">Multi-pass membrane protein</topology>
    </subcellularLocation>
</comment>
<reference evidence="10" key="1">
    <citation type="submission" date="2014-11" db="EMBL/GenBank/DDBJ databases">
        <authorList>
            <person name="Otto D Thomas"/>
            <person name="Naeem Raeece"/>
        </authorList>
    </citation>
    <scope>NUCLEOTIDE SEQUENCE</scope>
</reference>
<evidence type="ECO:0000256" key="8">
    <source>
        <dbReference type="SAM" id="SignalP"/>
    </source>
</evidence>
<feature type="transmembrane region" description="Helical" evidence="7">
    <location>
        <begin position="880"/>
        <end position="901"/>
    </location>
</feature>
<feature type="compositionally biased region" description="Acidic residues" evidence="6">
    <location>
        <begin position="598"/>
        <end position="608"/>
    </location>
</feature>
<feature type="transmembrane region" description="Helical" evidence="7">
    <location>
        <begin position="710"/>
        <end position="731"/>
    </location>
</feature>
<dbReference type="VEuPathDB" id="CryptoDB:Cvel_7454"/>